<feature type="transmembrane region" description="Helical" evidence="1">
    <location>
        <begin position="7"/>
        <end position="29"/>
    </location>
</feature>
<sequence>MRRVGGFGAAVAVTPYLLIKVVWSFGLLVPTAEMAGADWRLVNAVTALLAAVGVALALAFTRPWGERLPAWLVALPVWVGTGLLVPMLPLAPLLGPAAMNRDQEAGSPDFWVYEQVLVMVSLVGVGAGLPLALVGYARARWPHALGGPLALGCPVALGGPVGGTRRLQVALARAVAAGCAVLGGVKAYWASGGVVGLDAGALERRDLWWHLLSASTAVWALAGAWAVLVLATGRGARRFVPPMAVTWVSSGTLFAYAVYGLLTLTGMQQPSPELPLAAAATREGGMVLGVTMGLTLLLVLHDRRLLHDRRGALHDRPGASA</sequence>
<name>A0A1D3E0H2_9ACTN</name>
<proteinExistence type="predicted"/>
<comment type="caution">
    <text evidence="2">The sequence shown here is derived from an EMBL/GenBank/DDBJ whole genome shotgun (WGS) entry which is preliminary data.</text>
</comment>
<dbReference type="Proteomes" id="UP000095329">
    <property type="component" value="Unassembled WGS sequence"/>
</dbReference>
<dbReference type="eggNOG" id="ENOG50336S8">
    <property type="taxonomic scope" value="Bacteria"/>
</dbReference>
<feature type="transmembrane region" description="Helical" evidence="1">
    <location>
        <begin position="68"/>
        <end position="90"/>
    </location>
</feature>
<keyword evidence="1" id="KW-1133">Transmembrane helix</keyword>
<gene>
    <name evidence="2" type="ORF">J116_014850</name>
</gene>
<feature type="transmembrane region" description="Helical" evidence="1">
    <location>
        <begin position="244"/>
        <end position="264"/>
    </location>
</feature>
<accession>A0A1D3E0H2</accession>
<feature type="transmembrane region" description="Helical" evidence="1">
    <location>
        <begin position="209"/>
        <end position="232"/>
    </location>
</feature>
<dbReference type="EMBL" id="ASHX02000001">
    <property type="protein sequence ID" value="OEJ98083.1"/>
    <property type="molecule type" value="Genomic_DNA"/>
</dbReference>
<dbReference type="OrthoDB" id="3402897at2"/>
<evidence type="ECO:0000313" key="3">
    <source>
        <dbReference type="Proteomes" id="UP000095329"/>
    </source>
</evidence>
<dbReference type="STRING" id="1306406.J116_014850"/>
<dbReference type="AlphaFoldDB" id="A0A1D3E0H2"/>
<evidence type="ECO:0000313" key="2">
    <source>
        <dbReference type="EMBL" id="OEJ98083.1"/>
    </source>
</evidence>
<keyword evidence="1" id="KW-0812">Transmembrane</keyword>
<reference evidence="2 3" key="1">
    <citation type="journal article" date="2013" name="Genome Announc.">
        <title>Genome Sequence of Streptomyces violaceusniger Strain SPC6, a Halotolerant Streptomycete That Exhibits Rapid Growth and Development.</title>
        <authorList>
            <person name="Chen X."/>
            <person name="Zhang B."/>
            <person name="Zhang W."/>
            <person name="Wu X."/>
            <person name="Zhang M."/>
            <person name="Chen T."/>
            <person name="Liu G."/>
            <person name="Dyson P."/>
        </authorList>
    </citation>
    <scope>NUCLEOTIDE SEQUENCE [LARGE SCALE GENOMIC DNA]</scope>
    <source>
        <strain evidence="2 3">SPC6</strain>
    </source>
</reference>
<feature type="transmembrane region" description="Helical" evidence="1">
    <location>
        <begin position="41"/>
        <end position="61"/>
    </location>
</feature>
<keyword evidence="3" id="KW-1185">Reference proteome</keyword>
<keyword evidence="1" id="KW-0472">Membrane</keyword>
<organism evidence="2 3">
    <name type="scientific">Streptomyces thermolilacinus SPC6</name>
    <dbReference type="NCBI Taxonomy" id="1306406"/>
    <lineage>
        <taxon>Bacteria</taxon>
        <taxon>Bacillati</taxon>
        <taxon>Actinomycetota</taxon>
        <taxon>Actinomycetes</taxon>
        <taxon>Kitasatosporales</taxon>
        <taxon>Streptomycetaceae</taxon>
        <taxon>Streptomyces</taxon>
    </lineage>
</organism>
<evidence type="ECO:0000256" key="1">
    <source>
        <dbReference type="SAM" id="Phobius"/>
    </source>
</evidence>
<feature type="transmembrane region" description="Helical" evidence="1">
    <location>
        <begin position="110"/>
        <end position="134"/>
    </location>
</feature>
<protein>
    <submittedName>
        <fullName evidence="2">Uncharacterized protein</fullName>
    </submittedName>
</protein>
<feature type="transmembrane region" description="Helical" evidence="1">
    <location>
        <begin position="284"/>
        <end position="300"/>
    </location>
</feature>
<feature type="transmembrane region" description="Helical" evidence="1">
    <location>
        <begin position="170"/>
        <end position="189"/>
    </location>
</feature>